<reference evidence="2" key="1">
    <citation type="submission" date="2023-07" db="EMBL/GenBank/DDBJ databases">
        <title>The genome sequence of Rhodocytophaga aerolata KACC 12507.</title>
        <authorList>
            <person name="Zhang X."/>
        </authorList>
    </citation>
    <scope>NUCLEOTIDE SEQUENCE</scope>
    <source>
        <strain evidence="2">KACC 12507</strain>
    </source>
</reference>
<dbReference type="RefSeq" id="WP_302037022.1">
    <property type="nucleotide sequence ID" value="NZ_JAUKPO010000003.1"/>
</dbReference>
<protein>
    <submittedName>
        <fullName evidence="2">Uncharacterized protein</fullName>
    </submittedName>
</protein>
<evidence type="ECO:0000313" key="3">
    <source>
        <dbReference type="Proteomes" id="UP001168528"/>
    </source>
</evidence>
<keyword evidence="1" id="KW-0472">Membrane</keyword>
<feature type="transmembrane region" description="Helical" evidence="1">
    <location>
        <begin position="7"/>
        <end position="24"/>
    </location>
</feature>
<organism evidence="2 3">
    <name type="scientific">Rhodocytophaga aerolata</name>
    <dbReference type="NCBI Taxonomy" id="455078"/>
    <lineage>
        <taxon>Bacteria</taxon>
        <taxon>Pseudomonadati</taxon>
        <taxon>Bacteroidota</taxon>
        <taxon>Cytophagia</taxon>
        <taxon>Cytophagales</taxon>
        <taxon>Rhodocytophagaceae</taxon>
        <taxon>Rhodocytophaga</taxon>
    </lineage>
</organism>
<keyword evidence="3" id="KW-1185">Reference proteome</keyword>
<proteinExistence type="predicted"/>
<sequence length="135" mass="15517">MSKKNRLRNGIILGILALLGYILYDSFSQPSTGDLSGEFKEVAFYRNENNTGPVNRIYAVTLKDTLWQQMQTYGELMPHTKYGTTKVYYFLQSTPAPTHVSAGKDNFEDTYKPYCLAVFEKDALSRVSFKKYPFR</sequence>
<keyword evidence="1" id="KW-0812">Transmembrane</keyword>
<name>A0ABT8R289_9BACT</name>
<comment type="caution">
    <text evidence="2">The sequence shown here is derived from an EMBL/GenBank/DDBJ whole genome shotgun (WGS) entry which is preliminary data.</text>
</comment>
<keyword evidence="1" id="KW-1133">Transmembrane helix</keyword>
<gene>
    <name evidence="2" type="ORF">Q0590_08160</name>
</gene>
<evidence type="ECO:0000313" key="2">
    <source>
        <dbReference type="EMBL" id="MDO1446221.1"/>
    </source>
</evidence>
<dbReference type="Proteomes" id="UP001168528">
    <property type="component" value="Unassembled WGS sequence"/>
</dbReference>
<evidence type="ECO:0000256" key="1">
    <source>
        <dbReference type="SAM" id="Phobius"/>
    </source>
</evidence>
<dbReference type="EMBL" id="JAUKPO010000003">
    <property type="protein sequence ID" value="MDO1446221.1"/>
    <property type="molecule type" value="Genomic_DNA"/>
</dbReference>
<accession>A0ABT8R289</accession>